<evidence type="ECO:0000256" key="1">
    <source>
        <dbReference type="SAM" id="MobiDB-lite"/>
    </source>
</evidence>
<dbReference type="Gene3D" id="3.30.420.10">
    <property type="entry name" value="Ribonuclease H-like superfamily/Ribonuclease H"/>
    <property type="match status" value="1"/>
</dbReference>
<dbReference type="InterPro" id="IPR012337">
    <property type="entry name" value="RNaseH-like_sf"/>
</dbReference>
<protein>
    <recommendedName>
        <fullName evidence="4">3'-5' exonuclease domain-containing protein</fullName>
    </recommendedName>
</protein>
<feature type="region of interest" description="Disordered" evidence="1">
    <location>
        <begin position="138"/>
        <end position="157"/>
    </location>
</feature>
<keyword evidence="3" id="KW-1185">Reference proteome</keyword>
<dbReference type="SUPFAM" id="SSF53098">
    <property type="entry name" value="Ribonuclease H-like"/>
    <property type="match status" value="1"/>
</dbReference>
<evidence type="ECO:0008006" key="4">
    <source>
        <dbReference type="Google" id="ProtNLM"/>
    </source>
</evidence>
<dbReference type="Proteomes" id="UP000324585">
    <property type="component" value="Unassembled WGS sequence"/>
</dbReference>
<sequence length="473" mass="52259">MSHASAHNFLPTSRRALDLDVKSTEARAASDSIMRGAVARCTAFALHRAGAAFALSTLSPRASVRSVSSSLRRRTVQRGSTFSWGTGSHAPGHCSWRSGSARLVSWTTLNARKRLVSDEDEIDVAAIMGSGVFFEADDGLDSESDDSENEKTRPPNPFLEMLHASIETFPKYESAHPRPSLVRSAKMARVEADVLDKFSKEETVASSRENAMLPSAMRKILALDVESATIEQGGAKLPALVQVASAQHVVFFWLDKWQQYGTNPPSRVLELMQSRDSFKVGVGITADARQLADFWNGAERLDWEGFSCVVEVGELADALVSRLSRPIDAKDPVPPGVSKKIRTRTAPIWQVYWGSVEPQEHHLRKSDLKGLTGLFLGKRLVKSKLGGSSNKKTARRSHWRANEMGHNMTQYAKRDVSVVIEICRELQQICEAHSGDFSFEDLLRDVSRQVLPDGTVIDSQLQRKLDTEGEMSI</sequence>
<reference evidence="3" key="1">
    <citation type="journal article" date="2019" name="Nat. Commun.">
        <title>Expansion of phycobilisome linker gene families in mesophilic red algae.</title>
        <authorList>
            <person name="Lee J."/>
            <person name="Kim D."/>
            <person name="Bhattacharya D."/>
            <person name="Yoon H.S."/>
        </authorList>
    </citation>
    <scope>NUCLEOTIDE SEQUENCE [LARGE SCALE GENOMIC DNA]</scope>
    <source>
        <strain evidence="3">CCMP 1328</strain>
    </source>
</reference>
<dbReference type="AlphaFoldDB" id="A0A5J4Z809"/>
<evidence type="ECO:0000313" key="2">
    <source>
        <dbReference type="EMBL" id="KAA8499886.1"/>
    </source>
</evidence>
<comment type="caution">
    <text evidence="2">The sequence shown here is derived from an EMBL/GenBank/DDBJ whole genome shotgun (WGS) entry which is preliminary data.</text>
</comment>
<dbReference type="InterPro" id="IPR036397">
    <property type="entry name" value="RNaseH_sf"/>
</dbReference>
<organism evidence="2 3">
    <name type="scientific">Porphyridium purpureum</name>
    <name type="common">Red alga</name>
    <name type="synonym">Porphyridium cruentum</name>
    <dbReference type="NCBI Taxonomy" id="35688"/>
    <lineage>
        <taxon>Eukaryota</taxon>
        <taxon>Rhodophyta</taxon>
        <taxon>Bangiophyceae</taxon>
        <taxon>Porphyridiales</taxon>
        <taxon>Porphyridiaceae</taxon>
        <taxon>Porphyridium</taxon>
    </lineage>
</organism>
<feature type="compositionally biased region" description="Acidic residues" evidence="1">
    <location>
        <begin position="138"/>
        <end position="148"/>
    </location>
</feature>
<accession>A0A5J4Z809</accession>
<dbReference type="EMBL" id="VRMN01000001">
    <property type="protein sequence ID" value="KAA8499886.1"/>
    <property type="molecule type" value="Genomic_DNA"/>
</dbReference>
<gene>
    <name evidence="2" type="ORF">FVE85_7471</name>
</gene>
<dbReference type="GO" id="GO:0003676">
    <property type="term" value="F:nucleic acid binding"/>
    <property type="evidence" value="ECO:0007669"/>
    <property type="project" value="InterPro"/>
</dbReference>
<proteinExistence type="predicted"/>
<name>A0A5J4Z809_PORPP</name>
<evidence type="ECO:0000313" key="3">
    <source>
        <dbReference type="Proteomes" id="UP000324585"/>
    </source>
</evidence>